<proteinExistence type="predicted"/>
<evidence type="ECO:0000313" key="5">
    <source>
        <dbReference type="EMBL" id="KFI53129.1"/>
    </source>
</evidence>
<dbReference type="EMBL" id="JGYS01000014">
    <property type="protein sequence ID" value="KFI53129.1"/>
    <property type="molecule type" value="Genomic_DNA"/>
</dbReference>
<evidence type="ECO:0000256" key="1">
    <source>
        <dbReference type="ARBA" id="ARBA00022676"/>
    </source>
</evidence>
<dbReference type="GO" id="GO:0050510">
    <property type="term" value="F:N-acetylgalactosaminyl-proteoglycan 3-beta-glucuronosyltransferase activity"/>
    <property type="evidence" value="ECO:0007669"/>
    <property type="project" value="UniProtKB-EC"/>
</dbReference>
<accession>A0A087A2X9</accession>
<dbReference type="Pfam" id="PF00535">
    <property type="entry name" value="Glycos_transf_2"/>
    <property type="match status" value="1"/>
</dbReference>
<feature type="compositionally biased region" description="Basic and acidic residues" evidence="3">
    <location>
        <begin position="361"/>
        <end position="376"/>
    </location>
</feature>
<dbReference type="CDD" id="cd00761">
    <property type="entry name" value="Glyco_tranf_GTA_type"/>
    <property type="match status" value="1"/>
</dbReference>
<dbReference type="PANTHER" id="PTHR22916">
    <property type="entry name" value="GLYCOSYLTRANSFERASE"/>
    <property type="match status" value="1"/>
</dbReference>
<dbReference type="AlphaFoldDB" id="A0A087A2X9"/>
<dbReference type="GO" id="GO:0050501">
    <property type="term" value="F:hyaluronan synthase activity"/>
    <property type="evidence" value="ECO:0007669"/>
    <property type="project" value="UniProtKB-EC"/>
</dbReference>
<dbReference type="STRING" id="1437609.BCAL_2030"/>
<gene>
    <name evidence="5" type="ORF">BCAL_2030</name>
</gene>
<sequence length="407" mass="45249">MELEPLVSIIIPIYKVARFLDACVESVTAQTYRNLEILLVDDGSPDECPAMCDAWAERDSRVRVIHKPNGGLSDARNAGIAHATGDYIYFADSDDAIAPNLVEDCLDAMRKYDADLVMFKFDTISESGKTLLSDYRHNDFDQVQVLTPVEAIKMQVKAEIDGYFWAFLAPASTYQGTGFSFPVGRKIEDLSRICNVIGAATRVVRIPEVLYHYRMRGGSITATADPKLMRDWMKAADDREEYIDERFPELKGFMKLQQLNFFANLDYETMRQSLIAGLKIDPEDADALRRRIDGLRSDVEKDDSETIPDALLELLGILKLAVANGVNGLVEGAAMPVGAVPVRPGASGGSVASGAGAIESTGKDKSDGSDERPSLSDLFRDMREDWRQMRIQWVDAMQNAVEERQRD</sequence>
<dbReference type="EC" id="2.4.1.226" evidence="5"/>
<dbReference type="Proteomes" id="UP000029072">
    <property type="component" value="Unassembled WGS sequence"/>
</dbReference>
<dbReference type="Gene3D" id="3.90.550.10">
    <property type="entry name" value="Spore Coat Polysaccharide Biosynthesis Protein SpsA, Chain A"/>
    <property type="match status" value="1"/>
</dbReference>
<dbReference type="eggNOG" id="COG0463">
    <property type="taxonomic scope" value="Bacteria"/>
</dbReference>
<protein>
    <submittedName>
        <fullName evidence="5">Family 2 glycosyl transferase</fullName>
        <ecNumber evidence="5">2.4.1.212</ecNumber>
        <ecNumber evidence="5">2.4.1.226</ecNumber>
    </submittedName>
</protein>
<evidence type="ECO:0000259" key="4">
    <source>
        <dbReference type="Pfam" id="PF00535"/>
    </source>
</evidence>
<feature type="region of interest" description="Disordered" evidence="3">
    <location>
        <begin position="345"/>
        <end position="376"/>
    </location>
</feature>
<comment type="caution">
    <text evidence="5">The sequence shown here is derived from an EMBL/GenBank/DDBJ whole genome shotgun (WGS) entry which is preliminary data.</text>
</comment>
<dbReference type="EC" id="2.4.1.212" evidence="5"/>
<dbReference type="InterPro" id="IPR029044">
    <property type="entry name" value="Nucleotide-diphossugar_trans"/>
</dbReference>
<dbReference type="InterPro" id="IPR001173">
    <property type="entry name" value="Glyco_trans_2-like"/>
</dbReference>
<dbReference type="SUPFAM" id="SSF53448">
    <property type="entry name" value="Nucleotide-diphospho-sugar transferases"/>
    <property type="match status" value="1"/>
</dbReference>
<evidence type="ECO:0000256" key="2">
    <source>
        <dbReference type="ARBA" id="ARBA00022679"/>
    </source>
</evidence>
<evidence type="ECO:0000256" key="3">
    <source>
        <dbReference type="SAM" id="MobiDB-lite"/>
    </source>
</evidence>
<dbReference type="RefSeq" id="WP_043166295.1">
    <property type="nucleotide sequence ID" value="NZ_JDUV01000011.1"/>
</dbReference>
<organism evidence="5 6">
    <name type="scientific">Bifidobacterium callitrichos DSM 23973</name>
    <dbReference type="NCBI Taxonomy" id="1437609"/>
    <lineage>
        <taxon>Bacteria</taxon>
        <taxon>Bacillati</taxon>
        <taxon>Actinomycetota</taxon>
        <taxon>Actinomycetes</taxon>
        <taxon>Bifidobacteriales</taxon>
        <taxon>Bifidobacteriaceae</taxon>
        <taxon>Bifidobacterium</taxon>
    </lineage>
</organism>
<keyword evidence="2 5" id="KW-0808">Transferase</keyword>
<evidence type="ECO:0000313" key="6">
    <source>
        <dbReference type="Proteomes" id="UP000029072"/>
    </source>
</evidence>
<name>A0A087A2X9_9BIFI</name>
<feature type="domain" description="Glycosyltransferase 2-like" evidence="4">
    <location>
        <begin position="8"/>
        <end position="134"/>
    </location>
</feature>
<keyword evidence="1 5" id="KW-0328">Glycosyltransferase</keyword>
<reference evidence="5 6" key="1">
    <citation type="submission" date="2014-03" db="EMBL/GenBank/DDBJ databases">
        <title>Genomics of Bifidobacteria.</title>
        <authorList>
            <person name="Ventura M."/>
            <person name="Milani C."/>
            <person name="Lugli G.A."/>
        </authorList>
    </citation>
    <scope>NUCLEOTIDE SEQUENCE [LARGE SCALE GENOMIC DNA]</scope>
    <source>
        <strain evidence="5 6">DSM 23973</strain>
    </source>
</reference>
<dbReference type="PANTHER" id="PTHR22916:SF51">
    <property type="entry name" value="GLYCOSYLTRANSFERASE EPSH-RELATED"/>
    <property type="match status" value="1"/>
</dbReference>